<gene>
    <name evidence="2" type="ORF">SAMN05216562_0038</name>
</gene>
<organism evidence="2 3">
    <name type="scientific">Microbulbifer marinus</name>
    <dbReference type="NCBI Taxonomy" id="658218"/>
    <lineage>
        <taxon>Bacteria</taxon>
        <taxon>Pseudomonadati</taxon>
        <taxon>Pseudomonadota</taxon>
        <taxon>Gammaproteobacteria</taxon>
        <taxon>Cellvibrionales</taxon>
        <taxon>Microbulbiferaceae</taxon>
        <taxon>Microbulbifer</taxon>
    </lineage>
</organism>
<dbReference type="AlphaFoldDB" id="A0A1H3VKU7"/>
<dbReference type="CDD" id="cd01741">
    <property type="entry name" value="GATase1_1"/>
    <property type="match status" value="1"/>
</dbReference>
<dbReference type="STRING" id="658218.SAMN05216562_0038"/>
<keyword evidence="2" id="KW-0315">Glutamine amidotransferase</keyword>
<keyword evidence="2" id="KW-0808">Transferase</keyword>
<dbReference type="GO" id="GO:0016740">
    <property type="term" value="F:transferase activity"/>
    <property type="evidence" value="ECO:0007669"/>
    <property type="project" value="UniProtKB-KW"/>
</dbReference>
<dbReference type="SUPFAM" id="SSF52317">
    <property type="entry name" value="Class I glutamine amidotransferase-like"/>
    <property type="match status" value="1"/>
</dbReference>
<dbReference type="PANTHER" id="PTHR42695">
    <property type="entry name" value="GLUTAMINE AMIDOTRANSFERASE YLR126C-RELATED"/>
    <property type="match status" value="1"/>
</dbReference>
<name>A0A1H3VKU7_9GAMM</name>
<feature type="domain" description="Glutamine amidotransferase" evidence="1">
    <location>
        <begin position="27"/>
        <end position="172"/>
    </location>
</feature>
<dbReference type="OrthoDB" id="9813383at2"/>
<dbReference type="InterPro" id="IPR044992">
    <property type="entry name" value="ChyE-like"/>
</dbReference>
<sequence>MGNRLLVIQHEKHEGPGYIADWAAARNIELVVVDPKKEILPGGGYDGLVILGGLMDVRDCDEFPWLAGEIDWLGRVLQQSVPVLGICLGSQLLAHALGAELIEMPQEELGWLPVTSVRDWTLGTGLVFHAHRYRFAIPAGARCLAESKLCPHQAFSAGDNILGLQFHLEWTAEDIERLFPHYFTRHGSPEIFHEASRRALFEILDRHFSPLVSAGAPCRPPSPLLRFVQRLHL</sequence>
<dbReference type="GO" id="GO:0005829">
    <property type="term" value="C:cytosol"/>
    <property type="evidence" value="ECO:0007669"/>
    <property type="project" value="TreeGrafter"/>
</dbReference>
<dbReference type="EMBL" id="FNQO01000001">
    <property type="protein sequence ID" value="SDZ75390.1"/>
    <property type="molecule type" value="Genomic_DNA"/>
</dbReference>
<dbReference type="Pfam" id="PF00117">
    <property type="entry name" value="GATase"/>
    <property type="match status" value="1"/>
</dbReference>
<protein>
    <submittedName>
        <fullName evidence="2">GMP synthase-Glutamine amidotransferase</fullName>
    </submittedName>
</protein>
<keyword evidence="3" id="KW-1185">Reference proteome</keyword>
<dbReference type="InterPro" id="IPR029062">
    <property type="entry name" value="Class_I_gatase-like"/>
</dbReference>
<dbReference type="Gene3D" id="3.40.50.880">
    <property type="match status" value="1"/>
</dbReference>
<dbReference type="Proteomes" id="UP000198658">
    <property type="component" value="Unassembled WGS sequence"/>
</dbReference>
<evidence type="ECO:0000313" key="3">
    <source>
        <dbReference type="Proteomes" id="UP000198658"/>
    </source>
</evidence>
<evidence type="ECO:0000259" key="1">
    <source>
        <dbReference type="Pfam" id="PF00117"/>
    </source>
</evidence>
<dbReference type="PROSITE" id="PS51273">
    <property type="entry name" value="GATASE_TYPE_1"/>
    <property type="match status" value="1"/>
</dbReference>
<accession>A0A1H3VKU7</accession>
<dbReference type="PANTHER" id="PTHR42695:SF5">
    <property type="entry name" value="GLUTAMINE AMIDOTRANSFERASE YLR126C-RELATED"/>
    <property type="match status" value="1"/>
</dbReference>
<dbReference type="InterPro" id="IPR017926">
    <property type="entry name" value="GATASE"/>
</dbReference>
<evidence type="ECO:0000313" key="2">
    <source>
        <dbReference type="EMBL" id="SDZ75390.1"/>
    </source>
</evidence>
<dbReference type="RefSeq" id="WP_091383783.1">
    <property type="nucleotide sequence ID" value="NZ_FNQO01000001.1"/>
</dbReference>
<proteinExistence type="predicted"/>
<reference evidence="3" key="1">
    <citation type="submission" date="2016-10" db="EMBL/GenBank/DDBJ databases">
        <authorList>
            <person name="Varghese N."/>
            <person name="Submissions S."/>
        </authorList>
    </citation>
    <scope>NUCLEOTIDE SEQUENCE [LARGE SCALE GENOMIC DNA]</scope>
    <source>
        <strain evidence="3">CGMCC 1.10657</strain>
    </source>
</reference>